<dbReference type="Pfam" id="PF00771">
    <property type="entry name" value="FHIPEP"/>
    <property type="match status" value="1"/>
</dbReference>
<evidence type="ECO:0000256" key="4">
    <source>
        <dbReference type="ARBA" id="ARBA00022692"/>
    </source>
</evidence>
<dbReference type="InterPro" id="IPR042196">
    <property type="entry name" value="FHIPEP_4"/>
</dbReference>
<dbReference type="RefSeq" id="WP_268075555.1">
    <property type="nucleotide sequence ID" value="NZ_CP109965.1"/>
</dbReference>
<sequence length="715" mass="76896">MQIADVFQKINLNKSSFDQVTGLGVAIFVLAVLAMVVLPIPALLLDILFSFNIALSMVVLLVVVYSLKPLEFGSFPSVILIATVFRLALNIASTRVVLLEGHNGGDAAGEVIASFGEVVIGGNYAVGLVVFAILMIINFKVVTAGAGRISEVTARFTLDSLPGKQMAIDADLNAGFITQEQAIARRKEITEEADFYGSMDGASKFVKGDAIAGLLIMIINIVGGLIIGMVQHELSFSAAIEIYTMLTIGDGLVAQIPSLLLSVATAIVVTRENNAVQLGDQLSTQLGNAKALYIAASILFVMGVVPGMPHIAFLSLAFALAGLGYFMSQMRADRKSKKGSLMPKGKSTPAGQAQNTQANALPANNTSEPKEISWDDVQPMDVIGLEVGYRLIPLVDKSQGGELLSRIKGVRKKLSQDMGFLVPAVHIRDNLDLSPNIYRISLMGVVIGEAEIYHDREMAINPGQVFGKLQGIKTVDPAFGLEAIWITPEQREQAQTLGYTVVDSATVVATHLSQLLTNNAWQLIGHEEVQNLLDMLAKSYPKLVEGLVPDMLNLSTVVKVFQNLLFEGVVIRDMRTIVQTLVEYATKSQDPDVLTAAVRIALRRLIVQELSSGLDELPVITLAPELEQILHQSMQAGGSEGGGIEPGLAERIQTALSQASEQQEMNGEPAVLLTSGILRSVLARFTKHTVTGLHVLSYQEIPDDKQIRIVNSIGQ</sequence>
<evidence type="ECO:0000313" key="9">
    <source>
        <dbReference type="EMBL" id="WAJ71091.1"/>
    </source>
</evidence>
<keyword evidence="7" id="KW-0653">Protein transport</keyword>
<keyword evidence="9" id="KW-0966">Cell projection</keyword>
<keyword evidence="7" id="KW-1005">Bacterial flagellum biogenesis</keyword>
<dbReference type="Gene3D" id="3.40.30.60">
    <property type="entry name" value="FHIPEP family, domain 1"/>
    <property type="match status" value="1"/>
</dbReference>
<evidence type="ECO:0000256" key="1">
    <source>
        <dbReference type="ARBA" id="ARBA00004651"/>
    </source>
</evidence>
<proteinExistence type="inferred from homology"/>
<dbReference type="NCBIfam" id="TIGR01398">
    <property type="entry name" value="FlhA"/>
    <property type="match status" value="1"/>
</dbReference>
<feature type="transmembrane region" description="Helical" evidence="7">
    <location>
        <begin position="47"/>
        <end position="67"/>
    </location>
</feature>
<gene>
    <name evidence="7 9" type="primary">flhA</name>
    <name evidence="9" type="ORF">OLW01_04605</name>
</gene>
<comment type="subcellular location">
    <subcellularLocation>
        <location evidence="1 7">Cell membrane</location>
        <topology evidence="1 7">Multi-pass membrane protein</topology>
    </subcellularLocation>
</comment>
<keyword evidence="7" id="KW-0813">Transport</keyword>
<keyword evidence="4 7" id="KW-0812">Transmembrane</keyword>
<evidence type="ECO:0000313" key="10">
    <source>
        <dbReference type="Proteomes" id="UP001163726"/>
    </source>
</evidence>
<dbReference type="EMBL" id="CP109965">
    <property type="protein sequence ID" value="WAJ71091.1"/>
    <property type="molecule type" value="Genomic_DNA"/>
</dbReference>
<keyword evidence="9" id="KW-0969">Cilium</keyword>
<evidence type="ECO:0000256" key="3">
    <source>
        <dbReference type="ARBA" id="ARBA00022475"/>
    </source>
</evidence>
<dbReference type="InterPro" id="IPR042194">
    <property type="entry name" value="FHIPEP_1"/>
</dbReference>
<dbReference type="InterPro" id="IPR042193">
    <property type="entry name" value="FHIPEP_3"/>
</dbReference>
<feature type="transmembrane region" description="Helical" evidence="7">
    <location>
        <begin position="242"/>
        <end position="269"/>
    </location>
</feature>
<keyword evidence="9" id="KW-0282">Flagellum</keyword>
<evidence type="ECO:0000256" key="7">
    <source>
        <dbReference type="RuleBase" id="RU364093"/>
    </source>
</evidence>
<name>A0ABY7APN1_9ALTE</name>
<keyword evidence="7" id="KW-1006">Bacterial flagellum protein export</keyword>
<feature type="transmembrane region" description="Helical" evidence="7">
    <location>
        <begin position="118"/>
        <end position="139"/>
    </location>
</feature>
<dbReference type="PRINTS" id="PR00949">
    <property type="entry name" value="TYPE3IMAPROT"/>
</dbReference>
<feature type="transmembrane region" description="Helical" evidence="7">
    <location>
        <begin position="20"/>
        <end position="41"/>
    </location>
</feature>
<feature type="transmembrane region" description="Helical" evidence="7">
    <location>
        <begin position="79"/>
        <end position="98"/>
    </location>
</feature>
<dbReference type="InterPro" id="IPR001712">
    <property type="entry name" value="T3SS_FHIPEP"/>
</dbReference>
<keyword evidence="6 7" id="KW-0472">Membrane</keyword>
<dbReference type="Gene3D" id="1.10.8.540">
    <property type="entry name" value="FHIPEP family, domain 3"/>
    <property type="match status" value="1"/>
</dbReference>
<dbReference type="Gene3D" id="3.40.50.12790">
    <property type="entry name" value="FHIPEP family, domain 4"/>
    <property type="match status" value="1"/>
</dbReference>
<dbReference type="PIRSF" id="PIRSF005419">
    <property type="entry name" value="FlhA"/>
    <property type="match status" value="1"/>
</dbReference>
<comment type="function">
    <text evidence="7">Required for formation of the rod structure of the flagellar apparatus. Together with FliI and FliH, may constitute the export apparatus of flagellin.</text>
</comment>
<dbReference type="PANTHER" id="PTHR30161">
    <property type="entry name" value="FLAGELLAR EXPORT PROTEIN, MEMBRANE FLHA SUBUNIT-RELATED"/>
    <property type="match status" value="1"/>
</dbReference>
<feature type="region of interest" description="Disordered" evidence="8">
    <location>
        <begin position="337"/>
        <end position="372"/>
    </location>
</feature>
<feature type="transmembrane region" description="Helical" evidence="7">
    <location>
        <begin position="289"/>
        <end position="305"/>
    </location>
</feature>
<feature type="transmembrane region" description="Helical" evidence="7">
    <location>
        <begin position="210"/>
        <end position="230"/>
    </location>
</feature>
<protein>
    <recommendedName>
        <fullName evidence="7">Flagellar biosynthesis protein FlhA</fullName>
    </recommendedName>
</protein>
<organism evidence="9 10">
    <name type="scientific">Catenovulum adriaticum</name>
    <dbReference type="NCBI Taxonomy" id="2984846"/>
    <lineage>
        <taxon>Bacteria</taxon>
        <taxon>Pseudomonadati</taxon>
        <taxon>Pseudomonadota</taxon>
        <taxon>Gammaproteobacteria</taxon>
        <taxon>Alteromonadales</taxon>
        <taxon>Alteromonadaceae</taxon>
        <taxon>Catenovulum</taxon>
    </lineage>
</organism>
<evidence type="ECO:0000256" key="8">
    <source>
        <dbReference type="SAM" id="MobiDB-lite"/>
    </source>
</evidence>
<accession>A0ABY7APN1</accession>
<evidence type="ECO:0000256" key="5">
    <source>
        <dbReference type="ARBA" id="ARBA00022989"/>
    </source>
</evidence>
<evidence type="ECO:0000256" key="2">
    <source>
        <dbReference type="ARBA" id="ARBA00008835"/>
    </source>
</evidence>
<dbReference type="InterPro" id="IPR006301">
    <property type="entry name" value="FlhA"/>
</dbReference>
<evidence type="ECO:0000256" key="6">
    <source>
        <dbReference type="ARBA" id="ARBA00023136"/>
    </source>
</evidence>
<keyword evidence="3 7" id="KW-1003">Cell membrane</keyword>
<feature type="compositionally biased region" description="Polar residues" evidence="8">
    <location>
        <begin position="349"/>
        <end position="367"/>
    </location>
</feature>
<dbReference type="PANTHER" id="PTHR30161:SF1">
    <property type="entry name" value="FLAGELLAR BIOSYNTHESIS PROTEIN FLHA-RELATED"/>
    <property type="match status" value="1"/>
</dbReference>
<keyword evidence="10" id="KW-1185">Reference proteome</keyword>
<reference evidence="9" key="1">
    <citation type="submission" date="2022-10" db="EMBL/GenBank/DDBJ databases">
        <title>Catenovulum adriacola sp. nov. isolated in the Harbour of Susak.</title>
        <authorList>
            <person name="Schoch T."/>
            <person name="Reich S.J."/>
            <person name="Stoeferle S."/>
            <person name="Flaiz M."/>
            <person name="Kazda M."/>
            <person name="Riedel C.U."/>
            <person name="Duerre P."/>
        </authorList>
    </citation>
    <scope>NUCLEOTIDE SEQUENCE</scope>
    <source>
        <strain evidence="9">TS8</strain>
    </source>
</reference>
<dbReference type="Proteomes" id="UP001163726">
    <property type="component" value="Chromosome"/>
</dbReference>
<comment type="similarity">
    <text evidence="2 7">Belongs to the FHIPEP (flagella/HR/invasion proteins export pore) family.</text>
</comment>
<keyword evidence="5 7" id="KW-1133">Transmembrane helix</keyword>